<name>A0A0S2KDD9_9GAMM</name>
<dbReference type="AlphaFoldDB" id="A0A0S2KDD9"/>
<dbReference type="OrthoDB" id="9794322at2"/>
<proteinExistence type="inferred from homology"/>
<dbReference type="EMBL" id="CP013189">
    <property type="protein sequence ID" value="ALO46126.1"/>
    <property type="molecule type" value="Genomic_DNA"/>
</dbReference>
<dbReference type="InterPro" id="IPR011047">
    <property type="entry name" value="Quinoprotein_ADH-like_sf"/>
</dbReference>
<feature type="compositionally biased region" description="Polar residues" evidence="4">
    <location>
        <begin position="391"/>
        <end position="406"/>
    </location>
</feature>
<comment type="similarity">
    <text evidence="2">Belongs to the bacterial PQQ dehydrogenase family.</text>
</comment>
<dbReference type="InterPro" id="IPR018391">
    <property type="entry name" value="PQQ_b-propeller_rpt"/>
</dbReference>
<keyword evidence="5" id="KW-0732">Signal</keyword>
<dbReference type="RefSeq" id="WP_058021595.1">
    <property type="nucleotide sequence ID" value="NZ_CP013189.1"/>
</dbReference>
<feature type="signal peptide" evidence="5">
    <location>
        <begin position="1"/>
        <end position="36"/>
    </location>
</feature>
<dbReference type="PANTHER" id="PTHR32303:SF4">
    <property type="entry name" value="QUINOPROTEIN GLUCOSE DEHYDROGENASE"/>
    <property type="match status" value="1"/>
</dbReference>
<keyword evidence="3" id="KW-0560">Oxidoreductase</keyword>
<feature type="region of interest" description="Disordered" evidence="4">
    <location>
        <begin position="383"/>
        <end position="414"/>
    </location>
</feature>
<dbReference type="Proteomes" id="UP000065641">
    <property type="component" value="Chromosome"/>
</dbReference>
<reference evidence="7 8" key="1">
    <citation type="submission" date="2015-11" db="EMBL/GenBank/DDBJ databases">
        <authorList>
            <person name="Zhang Y."/>
            <person name="Guo Z."/>
        </authorList>
    </citation>
    <scope>NUCLEOTIDE SEQUENCE [LARGE SCALE GENOMIC DNA]</scope>
    <source>
        <strain evidence="7 8">KCTC 32221</strain>
    </source>
</reference>
<evidence type="ECO:0000256" key="5">
    <source>
        <dbReference type="SAM" id="SignalP"/>
    </source>
</evidence>
<dbReference type="InterPro" id="IPR002372">
    <property type="entry name" value="PQQ_rpt_dom"/>
</dbReference>
<keyword evidence="8" id="KW-1185">Reference proteome</keyword>
<dbReference type="PANTHER" id="PTHR32303">
    <property type="entry name" value="QUINOPROTEIN ALCOHOL DEHYDROGENASE (CYTOCHROME C)"/>
    <property type="match status" value="1"/>
</dbReference>
<comment type="cofactor">
    <cofactor evidence="1">
        <name>pyrroloquinoline quinone</name>
        <dbReference type="ChEBI" id="CHEBI:58442"/>
    </cofactor>
</comment>
<dbReference type="Gene3D" id="2.140.10.10">
    <property type="entry name" value="Quinoprotein alcohol dehydrogenase-like superfamily"/>
    <property type="match status" value="1"/>
</dbReference>
<dbReference type="GO" id="GO:0048038">
    <property type="term" value="F:quinone binding"/>
    <property type="evidence" value="ECO:0007669"/>
    <property type="project" value="InterPro"/>
</dbReference>
<accession>A0A0S2KDD9</accession>
<evidence type="ECO:0000256" key="2">
    <source>
        <dbReference type="ARBA" id="ARBA00008156"/>
    </source>
</evidence>
<sequence length="643" mass="70051" precursor="true">MYPSKPQICLFPRFLPKSLVFSVSALLAGLGTLAHANDWQHYGSDLGSSKYAPFDQIDERNVSQLRQAWRWDSPDNATVAANHAAENFRATPSAFKATPIAIDGVLYINTSFGRVSAIDGVSGEELWMFDTRGWEAGRPANLGYNSRGVSYWSDGDQKRILALSNDAYLWSIDAETGQLDESFGDGGKVDLAQGLGREINRRAYTMMSAPLIYEHLAIVGSSIHDGPMYQEAPPGHVRAFDVRTGEQVWIFHTIPQAGEFGNETWENDSWQKVGNTNVWTQMSADPELGLVYLPVGTPTNDWYGGHRLGDNLFAETLIAVDALTGERRWHFQAVKHGLWDYDLPAAPNLVDITVDGKPVKALAQISKQGFVYVLNRETGEPVWPMEERPVPQSTVPGERTSPTQLHPTRPAAFEPQGVSDETIVDFTPQLRAEAMENIQRFDYGPLFTPPSLRGTILLPGWAGGGGWQGSAVDPETGIVYIPSGTGPIVVQLVEPEPGTSDFRYVRGGVTSVNGPQGLPLTKPPYGRITAIDLNSGDHLWMVPHGEGPRQRIIDLGIEDPGPVGSASRTGPVLTRTLLFIAQQDGGRSVLRAFDKTSGAIVHEIDLPSVPSATPMTYMADGKQYIAIALGGGPESFMVSYALP</sequence>
<dbReference type="Pfam" id="PF01011">
    <property type="entry name" value="PQQ"/>
    <property type="match status" value="1"/>
</dbReference>
<dbReference type="KEGG" id="pspi:PS2015_1469"/>
<evidence type="ECO:0000256" key="1">
    <source>
        <dbReference type="ARBA" id="ARBA00001931"/>
    </source>
</evidence>
<evidence type="ECO:0000313" key="8">
    <source>
        <dbReference type="Proteomes" id="UP000065641"/>
    </source>
</evidence>
<feature type="chain" id="PRO_5006601524" evidence="5">
    <location>
        <begin position="37"/>
        <end position="643"/>
    </location>
</feature>
<organism evidence="7 8">
    <name type="scientific">Pseudohongiella spirulinae</name>
    <dbReference type="NCBI Taxonomy" id="1249552"/>
    <lineage>
        <taxon>Bacteria</taxon>
        <taxon>Pseudomonadati</taxon>
        <taxon>Pseudomonadota</taxon>
        <taxon>Gammaproteobacteria</taxon>
        <taxon>Pseudomonadales</taxon>
        <taxon>Pseudohongiellaceae</taxon>
        <taxon>Pseudohongiella</taxon>
    </lineage>
</organism>
<dbReference type="STRING" id="1249552.PS2015_1469"/>
<evidence type="ECO:0000313" key="7">
    <source>
        <dbReference type="EMBL" id="ALO46126.1"/>
    </source>
</evidence>
<gene>
    <name evidence="7" type="ORF">PS2015_1469</name>
</gene>
<dbReference type="PATRIC" id="fig|1249552.3.peg.1473"/>
<evidence type="ECO:0000256" key="3">
    <source>
        <dbReference type="ARBA" id="ARBA00023002"/>
    </source>
</evidence>
<dbReference type="SMART" id="SM00564">
    <property type="entry name" value="PQQ"/>
    <property type="match status" value="6"/>
</dbReference>
<dbReference type="SUPFAM" id="SSF50998">
    <property type="entry name" value="Quinoprotein alcohol dehydrogenase-like"/>
    <property type="match status" value="1"/>
</dbReference>
<feature type="domain" description="Pyrrolo-quinoline quinone repeat" evidence="6">
    <location>
        <begin position="39"/>
        <end position="625"/>
    </location>
</feature>
<evidence type="ECO:0000256" key="4">
    <source>
        <dbReference type="SAM" id="MobiDB-lite"/>
    </source>
</evidence>
<dbReference type="CDD" id="cd10280">
    <property type="entry name" value="PQQ_mGDH"/>
    <property type="match status" value="1"/>
</dbReference>
<protein>
    <submittedName>
        <fullName evidence="7">Quinate/shikimate dehydrogenase, putative</fullName>
    </submittedName>
</protein>
<evidence type="ECO:0000259" key="6">
    <source>
        <dbReference type="Pfam" id="PF01011"/>
    </source>
</evidence>
<dbReference type="GO" id="GO:0016614">
    <property type="term" value="F:oxidoreductase activity, acting on CH-OH group of donors"/>
    <property type="evidence" value="ECO:0007669"/>
    <property type="project" value="InterPro"/>
</dbReference>
<dbReference type="GO" id="GO:0016020">
    <property type="term" value="C:membrane"/>
    <property type="evidence" value="ECO:0007669"/>
    <property type="project" value="InterPro"/>
</dbReference>
<dbReference type="InterPro" id="IPR017511">
    <property type="entry name" value="PQQ_mDH"/>
</dbReference>